<accession>A0A2S2DLB6</accession>
<evidence type="ECO:0000313" key="2">
    <source>
        <dbReference type="EMBL" id="AWL06160.1"/>
    </source>
</evidence>
<feature type="region of interest" description="Disordered" evidence="1">
    <location>
        <begin position="125"/>
        <end position="170"/>
    </location>
</feature>
<evidence type="ECO:0000256" key="1">
    <source>
        <dbReference type="SAM" id="MobiDB-lite"/>
    </source>
</evidence>
<dbReference type="AlphaFoldDB" id="A0A2S2DLB6"/>
<proteinExistence type="predicted"/>
<keyword evidence="3" id="KW-1185">Reference proteome</keyword>
<protein>
    <recommendedName>
        <fullName evidence="4">Prepilin-type N-terminal cleavage/methylation domain-containing protein</fullName>
    </recommendedName>
</protein>
<dbReference type="Proteomes" id="UP000245820">
    <property type="component" value="Chromosome"/>
</dbReference>
<dbReference type="OrthoDB" id="9857249at2"/>
<feature type="compositionally biased region" description="Low complexity" evidence="1">
    <location>
        <begin position="38"/>
        <end position="57"/>
    </location>
</feature>
<feature type="compositionally biased region" description="Basic residues" evidence="1">
    <location>
        <begin position="58"/>
        <end position="79"/>
    </location>
</feature>
<feature type="compositionally biased region" description="Basic residues" evidence="1">
    <location>
        <begin position="133"/>
        <end position="148"/>
    </location>
</feature>
<evidence type="ECO:0008006" key="4">
    <source>
        <dbReference type="Google" id="ProtNLM"/>
    </source>
</evidence>
<feature type="region of interest" description="Disordered" evidence="1">
    <location>
        <begin position="1"/>
        <end position="94"/>
    </location>
</feature>
<name>A0A2S2DLB6_9BURK</name>
<sequence length="318" mass="34490">MSGAACILPLPAASPNPDHASPDVHQPMAPAVRRPDAVRSGARAAAARRLPGAGQRSAARRRRAFARRRDGRARPRLRQLAHGDRARRAVPAPAGQRRQCYYAIEPFHRRGWRMPGRGGLYRALRQGQGRHDRPGRRRRAPAVRRRRTGRCERRQPLSPGHPGDPMSTRRASNGYTLVELLLAMAIAAIILLPLADLLRTSADSARLVRARVDLGAEAGFALDRIAGKAAAETGTAATSDDWLKRLGFEACKSTRELLEGASCNAPDRSAVVAANVDKVELGMPDSAARTLRIALTLSHPDVPEPVLRARTVRIGANP</sequence>
<dbReference type="KEGG" id="mtim:DIR46_18125"/>
<reference evidence="2 3" key="1">
    <citation type="submission" date="2018-05" db="EMBL/GenBank/DDBJ databases">
        <title>Complete genome sequence of Massilia oculi sp. nov. CCUG 43427T (=DSM 26321T), the type strain of M. oculi, and comparison with genome sequences of other Massilia strains.</title>
        <authorList>
            <person name="Zhu B."/>
        </authorList>
    </citation>
    <scope>NUCLEOTIDE SEQUENCE [LARGE SCALE GENOMIC DNA]</scope>
    <source>
        <strain evidence="2 3">CCUG 43427</strain>
    </source>
</reference>
<dbReference type="Pfam" id="PF07963">
    <property type="entry name" value="N_methyl"/>
    <property type="match status" value="1"/>
</dbReference>
<organism evidence="2 3">
    <name type="scientific">Massilia oculi</name>
    <dbReference type="NCBI Taxonomy" id="945844"/>
    <lineage>
        <taxon>Bacteria</taxon>
        <taxon>Pseudomonadati</taxon>
        <taxon>Pseudomonadota</taxon>
        <taxon>Betaproteobacteria</taxon>
        <taxon>Burkholderiales</taxon>
        <taxon>Oxalobacteraceae</taxon>
        <taxon>Telluria group</taxon>
        <taxon>Massilia</taxon>
    </lineage>
</organism>
<gene>
    <name evidence="2" type="ORF">DIR46_18125</name>
</gene>
<dbReference type="InterPro" id="IPR012902">
    <property type="entry name" value="N_methyl_site"/>
</dbReference>
<evidence type="ECO:0000313" key="3">
    <source>
        <dbReference type="Proteomes" id="UP000245820"/>
    </source>
</evidence>
<dbReference type="NCBIfam" id="TIGR02532">
    <property type="entry name" value="IV_pilin_GFxxxE"/>
    <property type="match status" value="1"/>
</dbReference>
<dbReference type="EMBL" id="CP029343">
    <property type="protein sequence ID" value="AWL06160.1"/>
    <property type="molecule type" value="Genomic_DNA"/>
</dbReference>